<feature type="compositionally biased region" description="Low complexity" evidence="1">
    <location>
        <begin position="17"/>
        <end position="39"/>
    </location>
</feature>
<accession>A0A813QKE7</accession>
<protein>
    <recommendedName>
        <fullName evidence="4">EF-hand domain-containing protein</fullName>
    </recommendedName>
</protein>
<name>A0A813QKE7_9BILA</name>
<gene>
    <name evidence="2" type="ORF">VCS650_LOCUS2219</name>
</gene>
<evidence type="ECO:0008006" key="4">
    <source>
        <dbReference type="Google" id="ProtNLM"/>
    </source>
</evidence>
<dbReference type="EMBL" id="CAJNON010000011">
    <property type="protein sequence ID" value="CAF0768338.1"/>
    <property type="molecule type" value="Genomic_DNA"/>
</dbReference>
<dbReference type="OrthoDB" id="10054790at2759"/>
<dbReference type="Proteomes" id="UP000663891">
    <property type="component" value="Unassembled WGS sequence"/>
</dbReference>
<evidence type="ECO:0000313" key="3">
    <source>
        <dbReference type="Proteomes" id="UP000663891"/>
    </source>
</evidence>
<feature type="region of interest" description="Disordered" evidence="1">
    <location>
        <begin position="17"/>
        <end position="41"/>
    </location>
</feature>
<proteinExistence type="predicted"/>
<reference evidence="2" key="1">
    <citation type="submission" date="2021-02" db="EMBL/GenBank/DDBJ databases">
        <authorList>
            <person name="Nowell W R."/>
        </authorList>
    </citation>
    <scope>NUCLEOTIDE SEQUENCE</scope>
</reference>
<evidence type="ECO:0000256" key="1">
    <source>
        <dbReference type="SAM" id="MobiDB-lite"/>
    </source>
</evidence>
<comment type="caution">
    <text evidence="2">The sequence shown here is derived from an EMBL/GenBank/DDBJ whole genome shotgun (WGS) entry which is preliminary data.</text>
</comment>
<dbReference type="AlphaFoldDB" id="A0A813QKE7"/>
<sequence length="254" mass="24588">MVDAAFLQADFNQQNNFNGGNGFTSESSSYESSSSSSSGGALGGANYGASYGSEVASGLAGGAGYGAAGLAGSSEYESSSFSSSTGYGASGLAGGAGYGAAGLAGSSGYEAASFGGSTGYGAAGYGASSSESVNSTSVQRYATDSRGLFQDSNPQIIRRPAPGGPLTYTQNIRVRDSPAAFSSHVGGAGEGATGFGATGVLSQSFSGVGESVQTYGAGSNVGPGSGFAPSTLFNAADANHDGVLSQREFNAAGY</sequence>
<evidence type="ECO:0000313" key="2">
    <source>
        <dbReference type="EMBL" id="CAF0768338.1"/>
    </source>
</evidence>
<organism evidence="2 3">
    <name type="scientific">Adineta steineri</name>
    <dbReference type="NCBI Taxonomy" id="433720"/>
    <lineage>
        <taxon>Eukaryota</taxon>
        <taxon>Metazoa</taxon>
        <taxon>Spiralia</taxon>
        <taxon>Gnathifera</taxon>
        <taxon>Rotifera</taxon>
        <taxon>Eurotatoria</taxon>
        <taxon>Bdelloidea</taxon>
        <taxon>Adinetida</taxon>
        <taxon>Adinetidae</taxon>
        <taxon>Adineta</taxon>
    </lineage>
</organism>
<dbReference type="PROSITE" id="PS00018">
    <property type="entry name" value="EF_HAND_1"/>
    <property type="match status" value="1"/>
</dbReference>
<dbReference type="InterPro" id="IPR018247">
    <property type="entry name" value="EF_Hand_1_Ca_BS"/>
</dbReference>